<feature type="compositionally biased region" description="Basic and acidic residues" evidence="4">
    <location>
        <begin position="94"/>
        <end position="109"/>
    </location>
</feature>
<feature type="compositionally biased region" description="Basic residues" evidence="4">
    <location>
        <begin position="64"/>
        <end position="83"/>
    </location>
</feature>
<dbReference type="Proteomes" id="UP000287033">
    <property type="component" value="Unassembled WGS sequence"/>
</dbReference>
<dbReference type="PANTHER" id="PTHR13471:SF0">
    <property type="entry name" value="NUCLEAR EXOSOME REGULATOR NRDE2"/>
    <property type="match status" value="1"/>
</dbReference>
<dbReference type="GO" id="GO:0031048">
    <property type="term" value="P:regulatory ncRNA-mediated heterochromatin formation"/>
    <property type="evidence" value="ECO:0007669"/>
    <property type="project" value="TreeGrafter"/>
</dbReference>
<protein>
    <submittedName>
        <fullName evidence="5">Uncharacterized protein</fullName>
    </submittedName>
</protein>
<accession>A0A401T634</accession>
<dbReference type="InterPro" id="IPR013633">
    <property type="entry name" value="NRDE-2"/>
</dbReference>
<evidence type="ECO:0000313" key="5">
    <source>
        <dbReference type="EMBL" id="GCC38108.1"/>
    </source>
</evidence>
<dbReference type="OrthoDB" id="297219at2759"/>
<feature type="region of interest" description="Disordered" evidence="4">
    <location>
        <begin position="32"/>
        <end position="115"/>
    </location>
</feature>
<comment type="similarity">
    <text evidence="2">Belongs to the NRDE2 family.</text>
</comment>
<comment type="caution">
    <text evidence="5">The sequence shown here is derived from an EMBL/GenBank/DDBJ whole genome shotgun (WGS) entry which is preliminary data.</text>
</comment>
<gene>
    <name evidence="5" type="ORF">chiPu_0016619</name>
</gene>
<evidence type="ECO:0000256" key="3">
    <source>
        <dbReference type="ARBA" id="ARBA00023242"/>
    </source>
</evidence>
<sequence length="158" mass="17870">MRRGRCAGLDWLSNQSFRTEDALQLHHRIVGDAADTTQGSPQASDHSGISGGVLDQGEQDAPAKKKKKKKKHRQHRKDKRKDRAIHTGSESDPELFRDKDTETPAERSDAGAGLPQGQFMWLDDLHLQTAQTFCIDRKADPANWEYKSLYRGDLARYL</sequence>
<dbReference type="EMBL" id="BEZZ01001112">
    <property type="protein sequence ID" value="GCC38108.1"/>
    <property type="molecule type" value="Genomic_DNA"/>
</dbReference>
<keyword evidence="3" id="KW-0539">Nucleus</keyword>
<dbReference type="STRING" id="137246.A0A401T634"/>
<name>A0A401T634_CHIPU</name>
<feature type="compositionally biased region" description="Polar residues" evidence="4">
    <location>
        <begin position="35"/>
        <end position="47"/>
    </location>
</feature>
<evidence type="ECO:0000313" key="6">
    <source>
        <dbReference type="Proteomes" id="UP000287033"/>
    </source>
</evidence>
<evidence type="ECO:0000256" key="4">
    <source>
        <dbReference type="SAM" id="MobiDB-lite"/>
    </source>
</evidence>
<dbReference type="GO" id="GO:0071013">
    <property type="term" value="C:catalytic step 2 spliceosome"/>
    <property type="evidence" value="ECO:0007669"/>
    <property type="project" value="TreeGrafter"/>
</dbReference>
<keyword evidence="6" id="KW-1185">Reference proteome</keyword>
<dbReference type="PANTHER" id="PTHR13471">
    <property type="entry name" value="TETRATRICOPEPTIDE-LIKE HELICAL"/>
    <property type="match status" value="1"/>
</dbReference>
<organism evidence="5 6">
    <name type="scientific">Chiloscyllium punctatum</name>
    <name type="common">Brownbanded bambooshark</name>
    <name type="synonym">Hemiscyllium punctatum</name>
    <dbReference type="NCBI Taxonomy" id="137246"/>
    <lineage>
        <taxon>Eukaryota</taxon>
        <taxon>Metazoa</taxon>
        <taxon>Chordata</taxon>
        <taxon>Craniata</taxon>
        <taxon>Vertebrata</taxon>
        <taxon>Chondrichthyes</taxon>
        <taxon>Elasmobranchii</taxon>
        <taxon>Galeomorphii</taxon>
        <taxon>Galeoidea</taxon>
        <taxon>Orectolobiformes</taxon>
        <taxon>Hemiscylliidae</taxon>
        <taxon>Chiloscyllium</taxon>
    </lineage>
</organism>
<comment type="subcellular location">
    <subcellularLocation>
        <location evidence="1">Nucleus</location>
    </subcellularLocation>
</comment>
<proteinExistence type="inferred from homology"/>
<evidence type="ECO:0000256" key="2">
    <source>
        <dbReference type="ARBA" id="ARBA00009265"/>
    </source>
</evidence>
<evidence type="ECO:0000256" key="1">
    <source>
        <dbReference type="ARBA" id="ARBA00004123"/>
    </source>
</evidence>
<dbReference type="AlphaFoldDB" id="A0A401T634"/>
<reference evidence="5 6" key="1">
    <citation type="journal article" date="2018" name="Nat. Ecol. Evol.">
        <title>Shark genomes provide insights into elasmobranch evolution and the origin of vertebrates.</title>
        <authorList>
            <person name="Hara Y"/>
            <person name="Yamaguchi K"/>
            <person name="Onimaru K"/>
            <person name="Kadota M"/>
            <person name="Koyanagi M"/>
            <person name="Keeley SD"/>
            <person name="Tatsumi K"/>
            <person name="Tanaka K"/>
            <person name="Motone F"/>
            <person name="Kageyama Y"/>
            <person name="Nozu R"/>
            <person name="Adachi N"/>
            <person name="Nishimura O"/>
            <person name="Nakagawa R"/>
            <person name="Tanegashima C"/>
            <person name="Kiyatake I"/>
            <person name="Matsumoto R"/>
            <person name="Murakumo K"/>
            <person name="Nishida K"/>
            <person name="Terakita A"/>
            <person name="Kuratani S"/>
            <person name="Sato K"/>
            <person name="Hyodo S Kuraku.S."/>
        </authorList>
    </citation>
    <scope>NUCLEOTIDE SEQUENCE [LARGE SCALE GENOMIC DNA]</scope>
</reference>
<dbReference type="GO" id="GO:1902369">
    <property type="term" value="P:negative regulation of RNA catabolic process"/>
    <property type="evidence" value="ECO:0007669"/>
    <property type="project" value="TreeGrafter"/>
</dbReference>